<dbReference type="STRING" id="675511.GCA_000341735_01980"/>
<gene>
    <name evidence="3" type="ORF">EQU24_05155</name>
</gene>
<evidence type="ECO:0000313" key="4">
    <source>
        <dbReference type="Proteomes" id="UP000305881"/>
    </source>
</evidence>
<dbReference type="EMBL" id="CP035467">
    <property type="protein sequence ID" value="QCW81703.1"/>
    <property type="molecule type" value="Genomic_DNA"/>
</dbReference>
<proteinExistence type="predicted"/>
<name>A0A4P9UMN3_METBY</name>
<feature type="compositionally biased region" description="Basic and acidic residues" evidence="1">
    <location>
        <begin position="152"/>
        <end position="171"/>
    </location>
</feature>
<protein>
    <recommendedName>
        <fullName evidence="5">Type II secretion system protein GspC N-terminal domain-containing protein</fullName>
    </recommendedName>
</protein>
<dbReference type="KEGG" id="mbur:EQU24_05155"/>
<dbReference type="Proteomes" id="UP000305881">
    <property type="component" value="Chromosome"/>
</dbReference>
<feature type="region of interest" description="Disordered" evidence="1">
    <location>
        <begin position="75"/>
        <end position="94"/>
    </location>
</feature>
<keyword evidence="2" id="KW-0812">Transmembrane</keyword>
<evidence type="ECO:0000256" key="2">
    <source>
        <dbReference type="SAM" id="Phobius"/>
    </source>
</evidence>
<evidence type="ECO:0008006" key="5">
    <source>
        <dbReference type="Google" id="ProtNLM"/>
    </source>
</evidence>
<accession>A0A4P9UMN3</accession>
<feature type="compositionally biased region" description="Low complexity" evidence="1">
    <location>
        <begin position="172"/>
        <end position="184"/>
    </location>
</feature>
<dbReference type="OrthoDB" id="5569728at2"/>
<keyword evidence="2" id="KW-0472">Membrane</keyword>
<sequence>MINPALVKLLSAACAVLVVLIAGEWWYWGQANDMPAGEAHTQSTDYEALAFPQFQSDRPSEDRYNDLVSRPLFIEGRRPAPEPDPERASETSSETLDWELTGIYTVQKKPHVLLRRIKPLPDQKSHKKLPINDEIDGWRLVEVLPDKAILDRGGERKELILRKPKQKELPPGRRAPIPQQRPAAPQKPPDSPSNNAG</sequence>
<evidence type="ECO:0000313" key="3">
    <source>
        <dbReference type="EMBL" id="QCW81703.1"/>
    </source>
</evidence>
<reference evidence="4" key="1">
    <citation type="journal article" date="2019" name="J. Bacteriol.">
        <title>A Mutagenic Screen Identifies a TonB-Dependent Receptor Required for the Lanthanide Metal Switch in the Type I Methanotroph 'Methylotuvimicrobium buryatense' 5GB1C.</title>
        <authorList>
            <person name="Groom J.D."/>
            <person name="Ford S.M."/>
            <person name="Pesesky M.W."/>
            <person name="Lidstrom M.E."/>
        </authorList>
    </citation>
    <scope>NUCLEOTIDE SEQUENCE [LARGE SCALE GENOMIC DNA]</scope>
    <source>
        <strain evidence="4">5GB1C</strain>
    </source>
</reference>
<dbReference type="RefSeq" id="WP_017840517.1">
    <property type="nucleotide sequence ID" value="NZ_CP035467.1"/>
</dbReference>
<keyword evidence="2" id="KW-1133">Transmembrane helix</keyword>
<feature type="region of interest" description="Disordered" evidence="1">
    <location>
        <begin position="152"/>
        <end position="197"/>
    </location>
</feature>
<feature type="compositionally biased region" description="Basic and acidic residues" evidence="1">
    <location>
        <begin position="75"/>
        <end position="89"/>
    </location>
</feature>
<evidence type="ECO:0000256" key="1">
    <source>
        <dbReference type="SAM" id="MobiDB-lite"/>
    </source>
</evidence>
<feature type="transmembrane region" description="Helical" evidence="2">
    <location>
        <begin position="7"/>
        <end position="28"/>
    </location>
</feature>
<keyword evidence="4" id="KW-1185">Reference proteome</keyword>
<organism evidence="3 4">
    <name type="scientific">Methylotuvimicrobium buryatense</name>
    <name type="common">Methylomicrobium buryatense</name>
    <dbReference type="NCBI Taxonomy" id="95641"/>
    <lineage>
        <taxon>Bacteria</taxon>
        <taxon>Pseudomonadati</taxon>
        <taxon>Pseudomonadota</taxon>
        <taxon>Gammaproteobacteria</taxon>
        <taxon>Methylococcales</taxon>
        <taxon>Methylococcaceae</taxon>
        <taxon>Methylotuvimicrobium</taxon>
    </lineage>
</organism>
<dbReference type="AlphaFoldDB" id="A0A4P9UMN3"/>